<evidence type="ECO:0000313" key="8">
    <source>
        <dbReference type="EMBL" id="KAG5596273.1"/>
    </source>
</evidence>
<name>A0A9J5Y7C2_SOLCO</name>
<dbReference type="Gene3D" id="1.10.3080.10">
    <property type="entry name" value="Clc chloride channel"/>
    <property type="match status" value="1"/>
</dbReference>
<evidence type="ECO:0000256" key="5">
    <source>
        <dbReference type="ARBA" id="ARBA00023122"/>
    </source>
</evidence>
<dbReference type="Proteomes" id="UP000824120">
    <property type="component" value="Chromosome 7"/>
</dbReference>
<accession>A0A9J5Y7C2</accession>
<evidence type="ECO:0000313" key="9">
    <source>
        <dbReference type="Proteomes" id="UP000824120"/>
    </source>
</evidence>
<comment type="subcellular location">
    <subcellularLocation>
        <location evidence="1">Membrane</location>
        <topology evidence="1">Multi-pass membrane protein</topology>
    </subcellularLocation>
</comment>
<keyword evidence="4" id="KW-1133">Transmembrane helix</keyword>
<keyword evidence="6" id="KW-0472">Membrane</keyword>
<evidence type="ECO:0000256" key="7">
    <source>
        <dbReference type="SAM" id="SignalP"/>
    </source>
</evidence>
<proteinExistence type="predicted"/>
<dbReference type="AlphaFoldDB" id="A0A9J5Y7C2"/>
<evidence type="ECO:0000256" key="1">
    <source>
        <dbReference type="ARBA" id="ARBA00004141"/>
    </source>
</evidence>
<keyword evidence="9" id="KW-1185">Reference proteome</keyword>
<dbReference type="InterPro" id="IPR014743">
    <property type="entry name" value="Cl-channel_core"/>
</dbReference>
<dbReference type="PANTHER" id="PTHR11689:SF136">
    <property type="entry name" value="H(+)_CL(-) EXCHANGE TRANSPORTER 7"/>
    <property type="match status" value="1"/>
</dbReference>
<organism evidence="8 9">
    <name type="scientific">Solanum commersonii</name>
    <name type="common">Commerson's wild potato</name>
    <name type="synonym">Commerson's nightshade</name>
    <dbReference type="NCBI Taxonomy" id="4109"/>
    <lineage>
        <taxon>Eukaryota</taxon>
        <taxon>Viridiplantae</taxon>
        <taxon>Streptophyta</taxon>
        <taxon>Embryophyta</taxon>
        <taxon>Tracheophyta</taxon>
        <taxon>Spermatophyta</taxon>
        <taxon>Magnoliopsida</taxon>
        <taxon>eudicotyledons</taxon>
        <taxon>Gunneridae</taxon>
        <taxon>Pentapetalae</taxon>
        <taxon>asterids</taxon>
        <taxon>lamiids</taxon>
        <taxon>Solanales</taxon>
        <taxon>Solanaceae</taxon>
        <taxon>Solanoideae</taxon>
        <taxon>Solaneae</taxon>
        <taxon>Solanum</taxon>
    </lineage>
</organism>
<evidence type="ECO:0000256" key="4">
    <source>
        <dbReference type="ARBA" id="ARBA00022989"/>
    </source>
</evidence>
<gene>
    <name evidence="8" type="ORF">H5410_037505</name>
</gene>
<sequence length="134" mass="14184">MVKFELGYVLLFILIIGTANGGIEGVIKVNYKFSGSERTLTALKAHDEKRHLRLLAGVDLPIGGTGRPDSVGVDPQNITFGQGGSKFLAVNGIIVIWLDRLKLEVTCGCAAGVAAAFRAPVGGVLFALEEVTSW</sequence>
<evidence type="ECO:0000256" key="3">
    <source>
        <dbReference type="ARBA" id="ARBA00022737"/>
    </source>
</evidence>
<reference evidence="8 9" key="1">
    <citation type="submission" date="2020-09" db="EMBL/GenBank/DDBJ databases">
        <title>De no assembly of potato wild relative species, Solanum commersonii.</title>
        <authorList>
            <person name="Cho K."/>
        </authorList>
    </citation>
    <scope>NUCLEOTIDE SEQUENCE [LARGE SCALE GENOMIC DNA]</scope>
    <source>
        <strain evidence="8">LZ3.2</strain>
        <tissue evidence="8">Leaf</tissue>
    </source>
</reference>
<dbReference type="InterPro" id="IPR051280">
    <property type="entry name" value="Cl-channel/antiporter"/>
</dbReference>
<dbReference type="EMBL" id="JACXVP010000007">
    <property type="protein sequence ID" value="KAG5596273.1"/>
    <property type="molecule type" value="Genomic_DNA"/>
</dbReference>
<dbReference type="SUPFAM" id="SSF81340">
    <property type="entry name" value="Clc chloride channel"/>
    <property type="match status" value="1"/>
</dbReference>
<evidence type="ECO:0000256" key="6">
    <source>
        <dbReference type="ARBA" id="ARBA00023136"/>
    </source>
</evidence>
<keyword evidence="3" id="KW-0677">Repeat</keyword>
<dbReference type="PANTHER" id="PTHR11689">
    <property type="entry name" value="CHLORIDE CHANNEL PROTEIN CLC FAMILY MEMBER"/>
    <property type="match status" value="1"/>
</dbReference>
<keyword evidence="5" id="KW-0129">CBS domain</keyword>
<keyword evidence="7" id="KW-0732">Signal</keyword>
<feature type="chain" id="PRO_5039946851" evidence="7">
    <location>
        <begin position="22"/>
        <end position="134"/>
    </location>
</feature>
<evidence type="ECO:0000256" key="2">
    <source>
        <dbReference type="ARBA" id="ARBA00022692"/>
    </source>
</evidence>
<protein>
    <submittedName>
        <fullName evidence="8">Uncharacterized protein</fullName>
    </submittedName>
</protein>
<feature type="signal peptide" evidence="7">
    <location>
        <begin position="1"/>
        <end position="21"/>
    </location>
</feature>
<dbReference type="InterPro" id="IPR001807">
    <property type="entry name" value="ClC"/>
</dbReference>
<dbReference type="GO" id="GO:0015108">
    <property type="term" value="F:chloride transmembrane transporter activity"/>
    <property type="evidence" value="ECO:0007669"/>
    <property type="project" value="InterPro"/>
</dbReference>
<dbReference type="GO" id="GO:0016020">
    <property type="term" value="C:membrane"/>
    <property type="evidence" value="ECO:0007669"/>
    <property type="project" value="UniProtKB-SubCell"/>
</dbReference>
<keyword evidence="2" id="KW-0812">Transmembrane</keyword>
<dbReference type="Pfam" id="PF00654">
    <property type="entry name" value="Voltage_CLC"/>
    <property type="match status" value="1"/>
</dbReference>
<dbReference type="OrthoDB" id="2747330at2759"/>
<comment type="caution">
    <text evidence="8">The sequence shown here is derived from an EMBL/GenBank/DDBJ whole genome shotgun (WGS) entry which is preliminary data.</text>
</comment>